<protein>
    <submittedName>
        <fullName evidence="3">Uncharacterized protein</fullName>
    </submittedName>
</protein>
<feature type="signal peptide" evidence="2">
    <location>
        <begin position="1"/>
        <end position="29"/>
    </location>
</feature>
<accession>A0A6A6VAL3</accession>
<proteinExistence type="predicted"/>
<keyword evidence="4" id="KW-1185">Reference proteome</keyword>
<name>A0A6A6VAL3_9PLEO</name>
<feature type="region of interest" description="Disordered" evidence="1">
    <location>
        <begin position="33"/>
        <end position="70"/>
    </location>
</feature>
<keyword evidence="2" id="KW-0732">Signal</keyword>
<feature type="chain" id="PRO_5025380052" evidence="2">
    <location>
        <begin position="30"/>
        <end position="232"/>
    </location>
</feature>
<feature type="region of interest" description="Disordered" evidence="1">
    <location>
        <begin position="188"/>
        <end position="232"/>
    </location>
</feature>
<sequence length="232" mass="27097">MSENTTWSFLLWVLSVFAILTCIAHFVEAAREPEVSEPQHPEPTQQIEPTQQKESFQQKDIDWKAEHDAQQSEIEHLKKELKERQGHELKISRIRKERDEAKADAAAKTEKLHELQRVVKRMESETYDQGQMDAAMKLVQIEERKIKRAEEKARRREQELQEVIAECEEDCRILRLQLKHAEDTATELRRQARVKSAPTDGTLKSEVAKFEKEAREARDEAKKAKEETSALK</sequence>
<feature type="compositionally biased region" description="Low complexity" evidence="1">
    <location>
        <begin position="42"/>
        <end position="54"/>
    </location>
</feature>
<evidence type="ECO:0000313" key="3">
    <source>
        <dbReference type="EMBL" id="KAF2746744.1"/>
    </source>
</evidence>
<dbReference type="AlphaFoldDB" id="A0A6A6VAL3"/>
<evidence type="ECO:0000256" key="2">
    <source>
        <dbReference type="SAM" id="SignalP"/>
    </source>
</evidence>
<evidence type="ECO:0000256" key="1">
    <source>
        <dbReference type="SAM" id="MobiDB-lite"/>
    </source>
</evidence>
<reference evidence="3" key="1">
    <citation type="journal article" date="2020" name="Stud. Mycol.">
        <title>101 Dothideomycetes genomes: a test case for predicting lifestyles and emergence of pathogens.</title>
        <authorList>
            <person name="Haridas S."/>
            <person name="Albert R."/>
            <person name="Binder M."/>
            <person name="Bloem J."/>
            <person name="Labutti K."/>
            <person name="Salamov A."/>
            <person name="Andreopoulos B."/>
            <person name="Baker S."/>
            <person name="Barry K."/>
            <person name="Bills G."/>
            <person name="Bluhm B."/>
            <person name="Cannon C."/>
            <person name="Castanera R."/>
            <person name="Culley D."/>
            <person name="Daum C."/>
            <person name="Ezra D."/>
            <person name="Gonzalez J."/>
            <person name="Henrissat B."/>
            <person name="Kuo A."/>
            <person name="Liang C."/>
            <person name="Lipzen A."/>
            <person name="Lutzoni F."/>
            <person name="Magnuson J."/>
            <person name="Mondo S."/>
            <person name="Nolan M."/>
            <person name="Ohm R."/>
            <person name="Pangilinan J."/>
            <person name="Park H.-J."/>
            <person name="Ramirez L."/>
            <person name="Alfaro M."/>
            <person name="Sun H."/>
            <person name="Tritt A."/>
            <person name="Yoshinaga Y."/>
            <person name="Zwiers L.-H."/>
            <person name="Turgeon B."/>
            <person name="Goodwin S."/>
            <person name="Spatafora J."/>
            <person name="Crous P."/>
            <person name="Grigoriev I."/>
        </authorList>
    </citation>
    <scope>NUCLEOTIDE SEQUENCE</scope>
    <source>
        <strain evidence="3">CBS 119925</strain>
    </source>
</reference>
<gene>
    <name evidence="3" type="ORF">M011DRAFT_477967</name>
</gene>
<evidence type="ECO:0000313" key="4">
    <source>
        <dbReference type="Proteomes" id="UP000799440"/>
    </source>
</evidence>
<organism evidence="3 4">
    <name type="scientific">Sporormia fimetaria CBS 119925</name>
    <dbReference type="NCBI Taxonomy" id="1340428"/>
    <lineage>
        <taxon>Eukaryota</taxon>
        <taxon>Fungi</taxon>
        <taxon>Dikarya</taxon>
        <taxon>Ascomycota</taxon>
        <taxon>Pezizomycotina</taxon>
        <taxon>Dothideomycetes</taxon>
        <taxon>Pleosporomycetidae</taxon>
        <taxon>Pleosporales</taxon>
        <taxon>Sporormiaceae</taxon>
        <taxon>Sporormia</taxon>
    </lineage>
</organism>
<feature type="compositionally biased region" description="Basic and acidic residues" evidence="1">
    <location>
        <begin position="206"/>
        <end position="232"/>
    </location>
</feature>
<dbReference type="EMBL" id="MU006576">
    <property type="protein sequence ID" value="KAF2746744.1"/>
    <property type="molecule type" value="Genomic_DNA"/>
</dbReference>
<feature type="compositionally biased region" description="Basic and acidic residues" evidence="1">
    <location>
        <begin position="56"/>
        <end position="70"/>
    </location>
</feature>
<dbReference type="Proteomes" id="UP000799440">
    <property type="component" value="Unassembled WGS sequence"/>
</dbReference>